<dbReference type="KEGG" id="lgv:LCGL_0658"/>
<dbReference type="EMBL" id="AP009333">
    <property type="protein sequence ID" value="BAK60118.1"/>
    <property type="molecule type" value="Genomic_DNA"/>
</dbReference>
<evidence type="ECO:0000313" key="5">
    <source>
        <dbReference type="Proteomes" id="UP000008520"/>
    </source>
</evidence>
<keyword evidence="2" id="KW-0804">Transcription</keyword>
<dbReference type="Proteomes" id="UP000008520">
    <property type="component" value="Chromosome"/>
</dbReference>
<dbReference type="AlphaFoldDB" id="F9VCR7"/>
<proteinExistence type="predicted"/>
<dbReference type="Gene3D" id="1.10.10.10">
    <property type="entry name" value="Winged helix-like DNA-binding domain superfamily/Winged helix DNA-binding domain"/>
    <property type="match status" value="1"/>
</dbReference>
<reference evidence="4 5" key="1">
    <citation type="journal article" date="2011" name="PLoS ONE">
        <title>Complete genome sequence and comparative analysis of the fish pathogen Lactococcus garvieae.</title>
        <authorList>
            <person name="Morita H."/>
            <person name="Toh H."/>
            <person name="Oshima K."/>
            <person name="Yoshizaki M."/>
            <person name="Kawanishi M."/>
            <person name="Nakaya K."/>
            <person name="Suzuki T."/>
            <person name="Miyauchi E."/>
            <person name="Ishii Y."/>
            <person name="Tanabe S."/>
            <person name="Murakami M."/>
            <person name="Hattori M."/>
        </authorList>
    </citation>
    <scope>NUCLEOTIDE SEQUENCE [LARGE SCALE GENOMIC DNA]</scope>
    <source>
        <strain evidence="4 5">Lg2</strain>
    </source>
</reference>
<evidence type="ECO:0000256" key="3">
    <source>
        <dbReference type="SAM" id="Coils"/>
    </source>
</evidence>
<gene>
    <name evidence="4" type="ordered locus">LCGL_0658</name>
</gene>
<dbReference type="InterPro" id="IPR036388">
    <property type="entry name" value="WH-like_DNA-bd_sf"/>
</dbReference>
<evidence type="ECO:0000313" key="4">
    <source>
        <dbReference type="EMBL" id="BAK60118.1"/>
    </source>
</evidence>
<dbReference type="PANTHER" id="PTHR30185:SF18">
    <property type="entry name" value="TRANSCRIPTIONAL REGULATOR MTLR"/>
    <property type="match status" value="1"/>
</dbReference>
<keyword evidence="1" id="KW-0805">Transcription regulation</keyword>
<keyword evidence="5" id="KW-1185">Reference proteome</keyword>
<sequence length="162" mass="19410">MLSYNLDILLFSERRFWKLDKILEVTGLKSQEFQRQLVELNRTLQDKSQRPLEFTNNVLAIPEKPENFEEIRFNIAEYGRTLSEEKRQYLIYLLCFSKCSALAISDFQSLLNVSRNTVLSDIKKLRQQLDNENIRLEYSRRLGFYLEGTSKELRKTSWRFLQ</sequence>
<evidence type="ECO:0000256" key="2">
    <source>
        <dbReference type="ARBA" id="ARBA00023163"/>
    </source>
</evidence>
<dbReference type="InterPro" id="IPR050661">
    <property type="entry name" value="BglG_antiterminators"/>
</dbReference>
<feature type="coiled-coil region" evidence="3">
    <location>
        <begin position="115"/>
        <end position="142"/>
    </location>
</feature>
<protein>
    <submittedName>
        <fullName evidence="4">Truncated transcriptional antiterminator</fullName>
    </submittedName>
</protein>
<dbReference type="HOGENOM" id="CLU_1633301_0_0_9"/>
<dbReference type="STRING" id="420890.LCGL_0658"/>
<dbReference type="PANTHER" id="PTHR30185">
    <property type="entry name" value="CRYPTIC BETA-GLUCOSIDE BGL OPERON ANTITERMINATOR"/>
    <property type="match status" value="1"/>
</dbReference>
<dbReference type="eggNOG" id="COG3711">
    <property type="taxonomic scope" value="Bacteria"/>
</dbReference>
<evidence type="ECO:0000256" key="1">
    <source>
        <dbReference type="ARBA" id="ARBA00023015"/>
    </source>
</evidence>
<organism evidence="4 5">
    <name type="scientific">Lactococcus garvieae (strain Lg2)</name>
    <name type="common">Enterococcus seriolicida</name>
    <dbReference type="NCBI Taxonomy" id="420890"/>
    <lineage>
        <taxon>Bacteria</taxon>
        <taxon>Bacillati</taxon>
        <taxon>Bacillota</taxon>
        <taxon>Bacilli</taxon>
        <taxon>Lactobacillales</taxon>
        <taxon>Streptococcaceae</taxon>
        <taxon>Lactococcus</taxon>
    </lineage>
</organism>
<accession>F9VCR7</accession>
<name>F9VCR7_LACGL</name>
<keyword evidence="3" id="KW-0175">Coiled coil</keyword>
<dbReference type="PATRIC" id="fig|420890.5.peg.654"/>